<comment type="similarity">
    <text evidence="1 5">Belongs to the CoaE family.</text>
</comment>
<dbReference type="EMBL" id="CP018154">
    <property type="protein sequence ID" value="APG61752.1"/>
    <property type="molecule type" value="Genomic_DNA"/>
</dbReference>
<dbReference type="GO" id="GO:0015937">
    <property type="term" value="P:coenzyme A biosynthetic process"/>
    <property type="evidence" value="ECO:0007669"/>
    <property type="project" value="UniProtKB-UniRule"/>
</dbReference>
<dbReference type="OrthoDB" id="9812943at2"/>
<dbReference type="NCBIfam" id="TIGR00152">
    <property type="entry name" value="dephospho-CoA kinase"/>
    <property type="match status" value="1"/>
</dbReference>
<dbReference type="RefSeq" id="WP_072558398.1">
    <property type="nucleotide sequence ID" value="NZ_CP018154.1"/>
</dbReference>
<name>A0A1L3J9D2_9SPHN</name>
<dbReference type="HAMAP" id="MF_00376">
    <property type="entry name" value="Dephospho_CoA_kinase"/>
    <property type="match status" value="1"/>
</dbReference>
<dbReference type="PANTHER" id="PTHR10695:SF46">
    <property type="entry name" value="BIFUNCTIONAL COENZYME A SYNTHASE-RELATED"/>
    <property type="match status" value="1"/>
</dbReference>
<keyword evidence="5" id="KW-0963">Cytoplasm</keyword>
<dbReference type="GO" id="GO:0004140">
    <property type="term" value="F:dephospho-CoA kinase activity"/>
    <property type="evidence" value="ECO:0007669"/>
    <property type="project" value="UniProtKB-UniRule"/>
</dbReference>
<evidence type="ECO:0000256" key="1">
    <source>
        <dbReference type="ARBA" id="ARBA00009018"/>
    </source>
</evidence>
<accession>A0A1L3J9D2</accession>
<dbReference type="InterPro" id="IPR027417">
    <property type="entry name" value="P-loop_NTPase"/>
</dbReference>
<keyword evidence="2 5" id="KW-0547">Nucleotide-binding</keyword>
<protein>
    <recommendedName>
        <fullName evidence="5 6">Dephospho-CoA kinase</fullName>
        <ecNumber evidence="5 6">2.7.1.24</ecNumber>
    </recommendedName>
    <alternativeName>
        <fullName evidence="5">Dephosphocoenzyme A kinase</fullName>
    </alternativeName>
</protein>
<evidence type="ECO:0000256" key="5">
    <source>
        <dbReference type="HAMAP-Rule" id="MF_00376"/>
    </source>
</evidence>
<keyword evidence="8" id="KW-1185">Reference proteome</keyword>
<dbReference type="AlphaFoldDB" id="A0A1L3J9D2"/>
<comment type="function">
    <text evidence="5">Catalyzes the phosphorylation of the 3'-hydroxyl group of dephosphocoenzyme A to form coenzyme A.</text>
</comment>
<evidence type="ECO:0000256" key="3">
    <source>
        <dbReference type="ARBA" id="ARBA00022840"/>
    </source>
</evidence>
<dbReference type="STRING" id="1913578.LPB140_01680"/>
<keyword evidence="4 5" id="KW-0173">Coenzyme A biosynthesis</keyword>
<feature type="binding site" evidence="5">
    <location>
        <begin position="26"/>
        <end position="31"/>
    </location>
    <ligand>
        <name>ATP</name>
        <dbReference type="ChEBI" id="CHEBI:30616"/>
    </ligand>
</feature>
<dbReference type="PROSITE" id="PS51219">
    <property type="entry name" value="DPCK"/>
    <property type="match status" value="1"/>
</dbReference>
<keyword evidence="3 5" id="KW-0067">ATP-binding</keyword>
<dbReference type="InterPro" id="IPR001977">
    <property type="entry name" value="Depp_CoAkinase"/>
</dbReference>
<sequence>MIDKPQLADENSRKGPLLVGLTGSIGMGKSTIGKIFAKYDIPIFDADAEVHKLQGPGGALIPQIEQAFPGSTNETGVDRQILGAMVLGNPDKLAKLEVIIHPVLAEIRQKFIEQHHDKEMILFDIPLLFEKNGQKLLDKVILVSAPASIQRQRVLERPGMTEEKFNQILSLQMPDAQKRLLADYIIENGGTLQQSEEQVVTLLKILCGPSCNL</sequence>
<keyword evidence="5 7" id="KW-0418">Kinase</keyword>
<dbReference type="Gene3D" id="3.40.50.300">
    <property type="entry name" value="P-loop containing nucleotide triphosphate hydrolases"/>
    <property type="match status" value="1"/>
</dbReference>
<dbReference type="PANTHER" id="PTHR10695">
    <property type="entry name" value="DEPHOSPHO-COA KINASE-RELATED"/>
    <property type="match status" value="1"/>
</dbReference>
<evidence type="ECO:0000256" key="6">
    <source>
        <dbReference type="NCBIfam" id="TIGR00152"/>
    </source>
</evidence>
<organism evidence="7 8">
    <name type="scientific">Sphingorhabdus lutea</name>
    <dbReference type="NCBI Taxonomy" id="1913578"/>
    <lineage>
        <taxon>Bacteria</taxon>
        <taxon>Pseudomonadati</taxon>
        <taxon>Pseudomonadota</taxon>
        <taxon>Alphaproteobacteria</taxon>
        <taxon>Sphingomonadales</taxon>
        <taxon>Sphingomonadaceae</taxon>
        <taxon>Sphingorhabdus</taxon>
    </lineage>
</organism>
<proteinExistence type="inferred from homology"/>
<dbReference type="KEGG" id="sphl:LPB140_01680"/>
<comment type="catalytic activity">
    <reaction evidence="5">
        <text>3'-dephospho-CoA + ATP = ADP + CoA + H(+)</text>
        <dbReference type="Rhea" id="RHEA:18245"/>
        <dbReference type="ChEBI" id="CHEBI:15378"/>
        <dbReference type="ChEBI" id="CHEBI:30616"/>
        <dbReference type="ChEBI" id="CHEBI:57287"/>
        <dbReference type="ChEBI" id="CHEBI:57328"/>
        <dbReference type="ChEBI" id="CHEBI:456216"/>
        <dbReference type="EC" id="2.7.1.24"/>
    </reaction>
</comment>
<dbReference type="GO" id="GO:0005524">
    <property type="term" value="F:ATP binding"/>
    <property type="evidence" value="ECO:0007669"/>
    <property type="project" value="UniProtKB-UniRule"/>
</dbReference>
<comment type="pathway">
    <text evidence="5">Cofactor biosynthesis; coenzyme A biosynthesis; CoA from (R)-pantothenate: step 5/5.</text>
</comment>
<dbReference type="EC" id="2.7.1.24" evidence="5 6"/>
<comment type="subcellular location">
    <subcellularLocation>
        <location evidence="5">Cytoplasm</location>
    </subcellularLocation>
</comment>
<gene>
    <name evidence="5" type="primary">coaE</name>
    <name evidence="7" type="ORF">LPB140_01680</name>
</gene>
<evidence type="ECO:0000256" key="4">
    <source>
        <dbReference type="ARBA" id="ARBA00022993"/>
    </source>
</evidence>
<dbReference type="Proteomes" id="UP000242561">
    <property type="component" value="Chromosome"/>
</dbReference>
<dbReference type="UniPathway" id="UPA00241">
    <property type="reaction ID" value="UER00356"/>
</dbReference>
<dbReference type="CDD" id="cd02022">
    <property type="entry name" value="DPCK"/>
    <property type="match status" value="1"/>
</dbReference>
<keyword evidence="5" id="KW-0808">Transferase</keyword>
<evidence type="ECO:0000313" key="7">
    <source>
        <dbReference type="EMBL" id="APG61752.1"/>
    </source>
</evidence>
<dbReference type="GO" id="GO:0005737">
    <property type="term" value="C:cytoplasm"/>
    <property type="evidence" value="ECO:0007669"/>
    <property type="project" value="UniProtKB-SubCell"/>
</dbReference>
<dbReference type="SUPFAM" id="SSF52540">
    <property type="entry name" value="P-loop containing nucleoside triphosphate hydrolases"/>
    <property type="match status" value="1"/>
</dbReference>
<reference evidence="7 8" key="1">
    <citation type="submission" date="2016-11" db="EMBL/GenBank/DDBJ databases">
        <title>Sphingorhabdus sp. LPB0140, isolated from marine environment.</title>
        <authorList>
            <person name="Kim E."/>
            <person name="Yi H."/>
        </authorList>
    </citation>
    <scope>NUCLEOTIDE SEQUENCE [LARGE SCALE GENOMIC DNA]</scope>
    <source>
        <strain evidence="7 8">LPB0140</strain>
    </source>
</reference>
<dbReference type="Pfam" id="PF01121">
    <property type="entry name" value="CoaE"/>
    <property type="match status" value="1"/>
</dbReference>
<evidence type="ECO:0000313" key="8">
    <source>
        <dbReference type="Proteomes" id="UP000242561"/>
    </source>
</evidence>
<evidence type="ECO:0000256" key="2">
    <source>
        <dbReference type="ARBA" id="ARBA00022741"/>
    </source>
</evidence>